<organism evidence="1 2">
    <name type="scientific">Panagrellus redivivus</name>
    <name type="common">Microworm</name>
    <dbReference type="NCBI Taxonomy" id="6233"/>
    <lineage>
        <taxon>Eukaryota</taxon>
        <taxon>Metazoa</taxon>
        <taxon>Ecdysozoa</taxon>
        <taxon>Nematoda</taxon>
        <taxon>Chromadorea</taxon>
        <taxon>Rhabditida</taxon>
        <taxon>Tylenchina</taxon>
        <taxon>Panagrolaimomorpha</taxon>
        <taxon>Panagrolaimoidea</taxon>
        <taxon>Panagrolaimidae</taxon>
        <taxon>Panagrellus</taxon>
    </lineage>
</organism>
<reference evidence="2" key="2">
    <citation type="submission" date="2020-10" db="UniProtKB">
        <authorList>
            <consortium name="WormBaseParasite"/>
        </authorList>
    </citation>
    <scope>IDENTIFICATION</scope>
</reference>
<name>A0A7E4ZVI4_PANRE</name>
<protein>
    <submittedName>
        <fullName evidence="2">Uncharacterized protein</fullName>
    </submittedName>
</protein>
<dbReference type="AlphaFoldDB" id="A0A7E4ZVI4"/>
<reference evidence="1" key="1">
    <citation type="journal article" date="2013" name="Genetics">
        <title>The draft genome and transcriptome of Panagrellus redivivus are shaped by the harsh demands of a free-living lifestyle.</title>
        <authorList>
            <person name="Srinivasan J."/>
            <person name="Dillman A.R."/>
            <person name="Macchietto M.G."/>
            <person name="Heikkinen L."/>
            <person name="Lakso M."/>
            <person name="Fracchia K.M."/>
            <person name="Antoshechkin I."/>
            <person name="Mortazavi A."/>
            <person name="Wong G."/>
            <person name="Sternberg P.W."/>
        </authorList>
    </citation>
    <scope>NUCLEOTIDE SEQUENCE [LARGE SCALE GENOMIC DNA]</scope>
    <source>
        <strain evidence="1">MT8872</strain>
    </source>
</reference>
<dbReference type="WBParaSite" id="Pan_g1978.t1">
    <property type="protein sequence ID" value="Pan_g1978.t1"/>
    <property type="gene ID" value="Pan_g1978"/>
</dbReference>
<keyword evidence="1" id="KW-1185">Reference proteome</keyword>
<proteinExistence type="predicted"/>
<accession>A0A7E4ZVI4</accession>
<evidence type="ECO:0000313" key="1">
    <source>
        <dbReference type="Proteomes" id="UP000492821"/>
    </source>
</evidence>
<evidence type="ECO:0000313" key="2">
    <source>
        <dbReference type="WBParaSite" id="Pan_g1978.t1"/>
    </source>
</evidence>
<dbReference type="Proteomes" id="UP000492821">
    <property type="component" value="Unassembled WGS sequence"/>
</dbReference>
<sequence length="79" mass="9258">MSGPDEMEYYSLGFKELQVRFLSLRFALLMIITNDITKERFVYKLLTADKLPTGTFSFYVYGAGFVHECRTVYNTFFTN</sequence>